<evidence type="ECO:0000313" key="3">
    <source>
        <dbReference type="Proteomes" id="UP001497516"/>
    </source>
</evidence>
<protein>
    <submittedName>
        <fullName evidence="2">Uncharacterized protein</fullName>
    </submittedName>
</protein>
<dbReference type="EMBL" id="OZ034815">
    <property type="protein sequence ID" value="CAL1369537.1"/>
    <property type="molecule type" value="Genomic_DNA"/>
</dbReference>
<reference evidence="2 3" key="1">
    <citation type="submission" date="2024-04" db="EMBL/GenBank/DDBJ databases">
        <authorList>
            <person name="Fracassetti M."/>
        </authorList>
    </citation>
    <scope>NUCLEOTIDE SEQUENCE [LARGE SCALE GENOMIC DNA]</scope>
</reference>
<evidence type="ECO:0000256" key="1">
    <source>
        <dbReference type="SAM" id="MobiDB-lite"/>
    </source>
</evidence>
<organism evidence="2 3">
    <name type="scientific">Linum trigynum</name>
    <dbReference type="NCBI Taxonomy" id="586398"/>
    <lineage>
        <taxon>Eukaryota</taxon>
        <taxon>Viridiplantae</taxon>
        <taxon>Streptophyta</taxon>
        <taxon>Embryophyta</taxon>
        <taxon>Tracheophyta</taxon>
        <taxon>Spermatophyta</taxon>
        <taxon>Magnoliopsida</taxon>
        <taxon>eudicotyledons</taxon>
        <taxon>Gunneridae</taxon>
        <taxon>Pentapetalae</taxon>
        <taxon>rosids</taxon>
        <taxon>fabids</taxon>
        <taxon>Malpighiales</taxon>
        <taxon>Linaceae</taxon>
        <taxon>Linum</taxon>
    </lineage>
</organism>
<proteinExistence type="predicted"/>
<gene>
    <name evidence="2" type="ORF">LTRI10_LOCUS12096</name>
</gene>
<feature type="region of interest" description="Disordered" evidence="1">
    <location>
        <begin position="1"/>
        <end position="74"/>
    </location>
</feature>
<accession>A0AAV2D7R8</accession>
<sequence length="74" mass="8324">MKQRSSERELVGAMGEGELLGRGSESSIWRREVGSPVNHQSGEENRLRPQPPSSRRTASLVASARAEMKRHRRI</sequence>
<name>A0AAV2D7R8_9ROSI</name>
<dbReference type="AlphaFoldDB" id="A0AAV2D7R8"/>
<evidence type="ECO:0000313" key="2">
    <source>
        <dbReference type="EMBL" id="CAL1369537.1"/>
    </source>
</evidence>
<keyword evidence="3" id="KW-1185">Reference proteome</keyword>
<dbReference type="Proteomes" id="UP001497516">
    <property type="component" value="Chromosome 2"/>
</dbReference>
<feature type="compositionally biased region" description="Basic and acidic residues" evidence="1">
    <location>
        <begin position="1"/>
        <end position="10"/>
    </location>
</feature>